<evidence type="ECO:0000313" key="1">
    <source>
        <dbReference type="EMBL" id="WFD10656.1"/>
    </source>
</evidence>
<sequence length="99" mass="11632">MLRQIKVTINMEVNINEEELILNELVNNKDAMNEYVNNEIITVLEDIDENKLEYIGLSRKIKDSHMKKVLHNIEEDEILENIENIQKNIVTKIKSIEIA</sequence>
<name>A0ABY8ECJ3_9FIRM</name>
<dbReference type="EMBL" id="CP120733">
    <property type="protein sequence ID" value="WFD10656.1"/>
    <property type="molecule type" value="Genomic_DNA"/>
</dbReference>
<keyword evidence="2" id="KW-1185">Reference proteome</keyword>
<reference evidence="1 2" key="1">
    <citation type="submission" date="2023-03" db="EMBL/GenBank/DDBJ databases">
        <title>Complete genome sequence of Tepidibacter sp. SWIR-1, isolated from a deep-sea hydrothermal vent.</title>
        <authorList>
            <person name="Li X."/>
        </authorList>
    </citation>
    <scope>NUCLEOTIDE SEQUENCE [LARGE SCALE GENOMIC DNA]</scope>
    <source>
        <strain evidence="1 2">SWIR-1</strain>
    </source>
</reference>
<evidence type="ECO:0000313" key="2">
    <source>
        <dbReference type="Proteomes" id="UP001222800"/>
    </source>
</evidence>
<gene>
    <name evidence="1" type="ORF">P4S50_00860</name>
</gene>
<dbReference type="RefSeq" id="WP_277732623.1">
    <property type="nucleotide sequence ID" value="NZ_CP120733.1"/>
</dbReference>
<protein>
    <submittedName>
        <fullName evidence="1">Uncharacterized protein</fullName>
    </submittedName>
</protein>
<proteinExistence type="predicted"/>
<organism evidence="1 2">
    <name type="scientific">Tepidibacter hydrothermalis</name>
    <dbReference type="NCBI Taxonomy" id="3036126"/>
    <lineage>
        <taxon>Bacteria</taxon>
        <taxon>Bacillati</taxon>
        <taxon>Bacillota</taxon>
        <taxon>Clostridia</taxon>
        <taxon>Peptostreptococcales</taxon>
        <taxon>Peptostreptococcaceae</taxon>
        <taxon>Tepidibacter</taxon>
    </lineage>
</organism>
<accession>A0ABY8ECJ3</accession>
<dbReference type="Proteomes" id="UP001222800">
    <property type="component" value="Chromosome"/>
</dbReference>